<proteinExistence type="predicted"/>
<gene>
    <name evidence="1" type="ORF">NDU88_003856</name>
</gene>
<evidence type="ECO:0000313" key="2">
    <source>
        <dbReference type="Proteomes" id="UP001066276"/>
    </source>
</evidence>
<protein>
    <submittedName>
        <fullName evidence="1">Uncharacterized protein</fullName>
    </submittedName>
</protein>
<keyword evidence="2" id="KW-1185">Reference proteome</keyword>
<comment type="caution">
    <text evidence="1">The sequence shown here is derived from an EMBL/GenBank/DDBJ whole genome shotgun (WGS) entry which is preliminary data.</text>
</comment>
<sequence>MDVNFPDSVHVDSVVASLVGRSFMVEENILKDGPDKKVDSSQEKAYAGVQLASRSGLHGTYVSQSLLSDFKTLFSMQEGGSYTELLESIEQQAEFLSDIAFNSMRASTLFCGALVVANRSLYLKGWNTDTAQYYKDLRLPFTESPLLGTSWGEVASSV</sequence>
<reference evidence="1" key="1">
    <citation type="journal article" date="2022" name="bioRxiv">
        <title>Sequencing and chromosome-scale assembly of the giantPleurodeles waltlgenome.</title>
        <authorList>
            <person name="Brown T."/>
            <person name="Elewa A."/>
            <person name="Iarovenko S."/>
            <person name="Subramanian E."/>
            <person name="Araus A.J."/>
            <person name="Petzold A."/>
            <person name="Susuki M."/>
            <person name="Suzuki K.-i.T."/>
            <person name="Hayashi T."/>
            <person name="Toyoda A."/>
            <person name="Oliveira C."/>
            <person name="Osipova E."/>
            <person name="Leigh N.D."/>
            <person name="Simon A."/>
            <person name="Yun M.H."/>
        </authorList>
    </citation>
    <scope>NUCLEOTIDE SEQUENCE</scope>
    <source>
        <strain evidence="1">20211129_DDA</strain>
        <tissue evidence="1">Liver</tissue>
    </source>
</reference>
<dbReference type="Gene3D" id="1.10.287.3160">
    <property type="match status" value="1"/>
</dbReference>
<dbReference type="Proteomes" id="UP001066276">
    <property type="component" value="Chromosome 5"/>
</dbReference>
<dbReference type="AlphaFoldDB" id="A0AAV7RIM2"/>
<evidence type="ECO:0000313" key="1">
    <source>
        <dbReference type="EMBL" id="KAJ1151069.1"/>
    </source>
</evidence>
<dbReference type="EMBL" id="JANPWB010000009">
    <property type="protein sequence ID" value="KAJ1151069.1"/>
    <property type="molecule type" value="Genomic_DNA"/>
</dbReference>
<accession>A0AAV7RIM2</accession>
<name>A0AAV7RIM2_PLEWA</name>
<organism evidence="1 2">
    <name type="scientific">Pleurodeles waltl</name>
    <name type="common">Iberian ribbed newt</name>
    <dbReference type="NCBI Taxonomy" id="8319"/>
    <lineage>
        <taxon>Eukaryota</taxon>
        <taxon>Metazoa</taxon>
        <taxon>Chordata</taxon>
        <taxon>Craniata</taxon>
        <taxon>Vertebrata</taxon>
        <taxon>Euteleostomi</taxon>
        <taxon>Amphibia</taxon>
        <taxon>Batrachia</taxon>
        <taxon>Caudata</taxon>
        <taxon>Salamandroidea</taxon>
        <taxon>Salamandridae</taxon>
        <taxon>Pleurodelinae</taxon>
        <taxon>Pleurodeles</taxon>
    </lineage>
</organism>